<proteinExistence type="predicted"/>
<accession>A0A7J0DPE6</accession>
<dbReference type="EMBL" id="BJWL01000335">
    <property type="protein sequence ID" value="GFS39638.1"/>
    <property type="molecule type" value="Genomic_DNA"/>
</dbReference>
<gene>
    <name evidence="1" type="ORF">Acr_00g0064040</name>
</gene>
<sequence length="103" mass="12218">MREMQLVEEEQKVLEDVGMTLKTNVIEDLIRYDLDKPNSDYFFLIGSNLRERKRTELIKFLIVREPDELDVKLHTKLLGIDPDFIKDELNVIPEARPVKEVYN</sequence>
<comment type="caution">
    <text evidence="1">The sequence shown here is derived from an EMBL/GenBank/DDBJ whole genome shotgun (WGS) entry which is preliminary data.</text>
</comment>
<organism evidence="1 2">
    <name type="scientific">Actinidia rufa</name>
    <dbReference type="NCBI Taxonomy" id="165716"/>
    <lineage>
        <taxon>Eukaryota</taxon>
        <taxon>Viridiplantae</taxon>
        <taxon>Streptophyta</taxon>
        <taxon>Embryophyta</taxon>
        <taxon>Tracheophyta</taxon>
        <taxon>Spermatophyta</taxon>
        <taxon>Magnoliopsida</taxon>
        <taxon>eudicotyledons</taxon>
        <taxon>Gunneridae</taxon>
        <taxon>Pentapetalae</taxon>
        <taxon>asterids</taxon>
        <taxon>Ericales</taxon>
        <taxon>Actinidiaceae</taxon>
        <taxon>Actinidia</taxon>
    </lineage>
</organism>
<protein>
    <submittedName>
        <fullName evidence="1">Uncharacterized protein</fullName>
    </submittedName>
</protein>
<evidence type="ECO:0000313" key="1">
    <source>
        <dbReference type="EMBL" id="GFS39638.1"/>
    </source>
</evidence>
<evidence type="ECO:0000313" key="2">
    <source>
        <dbReference type="Proteomes" id="UP000585474"/>
    </source>
</evidence>
<dbReference type="OrthoDB" id="2919534at2759"/>
<reference evidence="2" key="1">
    <citation type="submission" date="2019-07" db="EMBL/GenBank/DDBJ databases">
        <title>De Novo Assembly of kiwifruit Actinidia rufa.</title>
        <authorList>
            <person name="Sugita-Konishi S."/>
            <person name="Sato K."/>
            <person name="Mori E."/>
            <person name="Abe Y."/>
            <person name="Kisaki G."/>
            <person name="Hamano K."/>
            <person name="Suezawa K."/>
            <person name="Otani M."/>
            <person name="Fukuda T."/>
            <person name="Manabe T."/>
            <person name="Gomi K."/>
            <person name="Tabuchi M."/>
            <person name="Akimitsu K."/>
            <person name="Kataoka I."/>
        </authorList>
    </citation>
    <scope>NUCLEOTIDE SEQUENCE [LARGE SCALE GENOMIC DNA]</scope>
    <source>
        <strain evidence="2">cv. Fuchu</strain>
    </source>
</reference>
<name>A0A7J0DPE6_9ERIC</name>
<dbReference type="AlphaFoldDB" id="A0A7J0DPE6"/>
<dbReference type="Proteomes" id="UP000585474">
    <property type="component" value="Unassembled WGS sequence"/>
</dbReference>
<keyword evidence="2" id="KW-1185">Reference proteome</keyword>